<dbReference type="Gene3D" id="3.60.21.10">
    <property type="match status" value="1"/>
</dbReference>
<feature type="domain" description="Calcineurin-like phosphoesterase" evidence="5">
    <location>
        <begin position="86"/>
        <end position="242"/>
    </location>
</feature>
<dbReference type="GO" id="GO:0016020">
    <property type="term" value="C:membrane"/>
    <property type="evidence" value="ECO:0007669"/>
    <property type="project" value="UniProtKB-SubCell"/>
</dbReference>
<dbReference type="GO" id="GO:0006506">
    <property type="term" value="P:GPI anchor biosynthetic process"/>
    <property type="evidence" value="ECO:0007669"/>
    <property type="project" value="InterPro"/>
</dbReference>
<comment type="subcellular location">
    <subcellularLocation>
        <location evidence="1">Membrane</location>
        <topology evidence="1">Multi-pass membrane protein</topology>
    </subcellularLocation>
</comment>
<gene>
    <name evidence="6" type="ORF">SARC_10565</name>
</gene>
<dbReference type="OrthoDB" id="5977743at2759"/>
<dbReference type="PANTHER" id="PTHR13315:SF4">
    <property type="entry name" value="METALLOPHOSPHOESTERASE, ISOFORM E"/>
    <property type="match status" value="1"/>
</dbReference>
<keyword evidence="4" id="KW-0472">Membrane</keyword>
<keyword evidence="2" id="KW-0812">Transmembrane</keyword>
<evidence type="ECO:0000313" key="7">
    <source>
        <dbReference type="Proteomes" id="UP000054560"/>
    </source>
</evidence>
<dbReference type="InterPro" id="IPR033308">
    <property type="entry name" value="PGAP5/Cdc1/Ted1"/>
</dbReference>
<evidence type="ECO:0000256" key="4">
    <source>
        <dbReference type="ARBA" id="ARBA00023136"/>
    </source>
</evidence>
<evidence type="ECO:0000256" key="2">
    <source>
        <dbReference type="ARBA" id="ARBA00022692"/>
    </source>
</evidence>
<dbReference type="Pfam" id="PF00149">
    <property type="entry name" value="Metallophos"/>
    <property type="match status" value="1"/>
</dbReference>
<dbReference type="AlphaFoldDB" id="A0A0L0FJL9"/>
<dbReference type="GO" id="GO:0016787">
    <property type="term" value="F:hydrolase activity"/>
    <property type="evidence" value="ECO:0007669"/>
    <property type="project" value="InterPro"/>
</dbReference>
<sequence>MRLKSHTPEVVSLILSAILLFYCEIYTYSTQARYWKYAYLACQESNTCVKVIAIANPKVLGDFWHPWTFTRWDADRYLRSSYSSMVQAMKPDVVTILGDLIDEGFNGNEQTIARYHERFDSIFDSNLVPLIALAGDTDIGGHGQWDMQEFHKVHRFQKWKQEVNNQTSLHGIEFVTVNTLAFTAKKKNAETIKPANMFLDSYAPLNDFTIFLSHMPLEKLSDTRRETLMDKISPDLILAGHSEESTESIVVHREEKTVQWVAPTFSYKTSYARNGFIAILIDTKTQEYTVTENWMSERQPSLELYKFWLGCLAAVAAYRLFSSYYGQNRRPIKTHRQSH</sequence>
<dbReference type="EMBL" id="KQ242897">
    <property type="protein sequence ID" value="KNC76960.1"/>
    <property type="molecule type" value="Genomic_DNA"/>
</dbReference>
<reference evidence="6 7" key="1">
    <citation type="submission" date="2011-02" db="EMBL/GenBank/DDBJ databases">
        <title>The Genome Sequence of Sphaeroforma arctica JP610.</title>
        <authorList>
            <consortium name="The Broad Institute Genome Sequencing Platform"/>
            <person name="Russ C."/>
            <person name="Cuomo C."/>
            <person name="Young S.K."/>
            <person name="Zeng Q."/>
            <person name="Gargeya S."/>
            <person name="Alvarado L."/>
            <person name="Berlin A."/>
            <person name="Chapman S.B."/>
            <person name="Chen Z."/>
            <person name="Freedman E."/>
            <person name="Gellesch M."/>
            <person name="Goldberg J."/>
            <person name="Griggs A."/>
            <person name="Gujja S."/>
            <person name="Heilman E."/>
            <person name="Heiman D."/>
            <person name="Howarth C."/>
            <person name="Mehta T."/>
            <person name="Neiman D."/>
            <person name="Pearson M."/>
            <person name="Roberts A."/>
            <person name="Saif S."/>
            <person name="Shea T."/>
            <person name="Shenoy N."/>
            <person name="Sisk P."/>
            <person name="Stolte C."/>
            <person name="Sykes S."/>
            <person name="White J."/>
            <person name="Yandava C."/>
            <person name="Burger G."/>
            <person name="Gray M.W."/>
            <person name="Holland P.W.H."/>
            <person name="King N."/>
            <person name="Lang F.B.F."/>
            <person name="Roger A.J."/>
            <person name="Ruiz-Trillo I."/>
            <person name="Haas B."/>
            <person name="Nusbaum C."/>
            <person name="Birren B."/>
        </authorList>
    </citation>
    <scope>NUCLEOTIDE SEQUENCE [LARGE SCALE GENOMIC DNA]</scope>
    <source>
        <strain evidence="6 7">JP610</strain>
    </source>
</reference>
<evidence type="ECO:0000259" key="5">
    <source>
        <dbReference type="Pfam" id="PF00149"/>
    </source>
</evidence>
<organism evidence="6 7">
    <name type="scientific">Sphaeroforma arctica JP610</name>
    <dbReference type="NCBI Taxonomy" id="667725"/>
    <lineage>
        <taxon>Eukaryota</taxon>
        <taxon>Ichthyosporea</taxon>
        <taxon>Ichthyophonida</taxon>
        <taxon>Sphaeroforma</taxon>
    </lineage>
</organism>
<keyword evidence="3" id="KW-1133">Transmembrane helix</keyword>
<dbReference type="InterPro" id="IPR004843">
    <property type="entry name" value="Calcineurin-like_PHP"/>
</dbReference>
<dbReference type="Proteomes" id="UP000054560">
    <property type="component" value="Unassembled WGS sequence"/>
</dbReference>
<evidence type="ECO:0000313" key="6">
    <source>
        <dbReference type="EMBL" id="KNC76960.1"/>
    </source>
</evidence>
<name>A0A0L0FJL9_9EUKA</name>
<dbReference type="PANTHER" id="PTHR13315">
    <property type="entry name" value="METALLO PHOSPHOESTERASE RELATED"/>
    <property type="match status" value="1"/>
</dbReference>
<accession>A0A0L0FJL9</accession>
<evidence type="ECO:0000256" key="1">
    <source>
        <dbReference type="ARBA" id="ARBA00004141"/>
    </source>
</evidence>
<dbReference type="SUPFAM" id="SSF56300">
    <property type="entry name" value="Metallo-dependent phosphatases"/>
    <property type="match status" value="1"/>
</dbReference>
<dbReference type="GeneID" id="25911069"/>
<proteinExistence type="predicted"/>
<dbReference type="eggNOG" id="KOG3662">
    <property type="taxonomic scope" value="Eukaryota"/>
</dbReference>
<dbReference type="InterPro" id="IPR029052">
    <property type="entry name" value="Metallo-depent_PP-like"/>
</dbReference>
<evidence type="ECO:0000256" key="3">
    <source>
        <dbReference type="ARBA" id="ARBA00022989"/>
    </source>
</evidence>
<dbReference type="RefSeq" id="XP_014150862.1">
    <property type="nucleotide sequence ID" value="XM_014295387.1"/>
</dbReference>
<keyword evidence="7" id="KW-1185">Reference proteome</keyword>
<protein>
    <recommendedName>
        <fullName evidence="5">Calcineurin-like phosphoesterase domain-containing protein</fullName>
    </recommendedName>
</protein>